<dbReference type="NCBIfam" id="TIGR03901">
    <property type="entry name" value="MYXO-CTERM"/>
    <property type="match status" value="1"/>
</dbReference>
<feature type="transmembrane region" description="Helical" evidence="2">
    <location>
        <begin position="709"/>
        <end position="726"/>
    </location>
</feature>
<dbReference type="Proteomes" id="UP001379533">
    <property type="component" value="Chromosome"/>
</dbReference>
<evidence type="ECO:0000313" key="5">
    <source>
        <dbReference type="EMBL" id="WXA93197.1"/>
    </source>
</evidence>
<dbReference type="SUPFAM" id="SSF81296">
    <property type="entry name" value="E set domains"/>
    <property type="match status" value="1"/>
</dbReference>
<keyword evidence="3" id="KW-0732">Signal</keyword>
<dbReference type="Pfam" id="PF01833">
    <property type="entry name" value="TIG"/>
    <property type="match status" value="1"/>
</dbReference>
<evidence type="ECO:0000259" key="4">
    <source>
        <dbReference type="SMART" id="SM00429"/>
    </source>
</evidence>
<dbReference type="CDD" id="cd00102">
    <property type="entry name" value="IPT"/>
    <property type="match status" value="1"/>
</dbReference>
<evidence type="ECO:0000256" key="2">
    <source>
        <dbReference type="SAM" id="Phobius"/>
    </source>
</evidence>
<dbReference type="SMART" id="SM00429">
    <property type="entry name" value="IPT"/>
    <property type="match status" value="1"/>
</dbReference>
<protein>
    <submittedName>
        <fullName evidence="5">Ig-like domain repeat protein</fullName>
    </submittedName>
</protein>
<dbReference type="InterPro" id="IPR014756">
    <property type="entry name" value="Ig_E-set"/>
</dbReference>
<feature type="signal peptide" evidence="3">
    <location>
        <begin position="1"/>
        <end position="23"/>
    </location>
</feature>
<dbReference type="InterPro" id="IPR013783">
    <property type="entry name" value="Ig-like_fold"/>
</dbReference>
<feature type="domain" description="IPT/TIG" evidence="4">
    <location>
        <begin position="175"/>
        <end position="261"/>
    </location>
</feature>
<keyword evidence="2" id="KW-0472">Membrane</keyword>
<keyword evidence="2" id="KW-0812">Transmembrane</keyword>
<keyword evidence="2" id="KW-1133">Transmembrane helix</keyword>
<sequence length="731" mass="74268">MLRWLIGIIVGFGLWLVAGTAGAQADPPLTCPQTISGQIDSPGDPKENGRINAGVSLPTLCGQTVPAPGVIAGQYGYDRYIFKNRTASNPACIRVTLNAKSGQGLFASAYVDSFDPQNITANYIGSTGNQVLASTSRNFSVDVPALRDFVIVVNEFVDGGGGAYDLTVEGCGRILISEITPNFGPTAGGTEVVIKGAGFKPESTVTFGGVAGTNFQYISEFEIHVTTPPYTGGGASPHAVDVAVTAGPGDPEIKRGGFTYYDPANTVLTLTPSPAIVEYGASPTLIGTISPAKNPNAPTGVIEFFEGTTALGRGQIDAANSTGRIVIGGLSVGTHEFRASYAGDPFYNRADSAAATLIVNKSRTSVTLSSSQNPSGLGDAVTYTAIIRGTFAQNTTGTVTFTEDGNPIGSPVPVVNGRASSEARTYIAIGNHTIVATYSGDDNFREGNATLTQRVTANAPDINITANPETATYGTEVTFTAKVQTRPGAPAPIGKVQFTVDGQNVGPNGDINPTTGEAVLAAQKLTGGQHTIVANFTTGSRDYENGSGSLPFEVKKAQTTTTVVSSKSPSAVGEAVAFTATITTTVQGGAAFTGTVQFKDGNENLGSPITVTAGVAKLENVKTLAQGTHKITAVYSGDTNYAGVPSASIDQVVGTTGGTDGGTDSGTKDAGDSGTVKPDASGVDSGSGGGGNASTEGGGCDCNTTGTPASGLMALLGGLGFALMLVRRRRA</sequence>
<dbReference type="InterPro" id="IPR002909">
    <property type="entry name" value="IPT_dom"/>
</dbReference>
<evidence type="ECO:0000256" key="1">
    <source>
        <dbReference type="SAM" id="MobiDB-lite"/>
    </source>
</evidence>
<dbReference type="Pfam" id="PF16640">
    <property type="entry name" value="Big_3_5"/>
    <property type="match status" value="4"/>
</dbReference>
<evidence type="ECO:0000313" key="6">
    <source>
        <dbReference type="Proteomes" id="UP001379533"/>
    </source>
</evidence>
<reference evidence="5 6" key="1">
    <citation type="submission" date="2021-12" db="EMBL/GenBank/DDBJ databases">
        <title>Discovery of the Pendulisporaceae a myxobacterial family with distinct sporulation behavior and unique specialized metabolism.</title>
        <authorList>
            <person name="Garcia R."/>
            <person name="Popoff A."/>
            <person name="Bader C.D."/>
            <person name="Loehr J."/>
            <person name="Walesch S."/>
            <person name="Walt C."/>
            <person name="Boldt J."/>
            <person name="Bunk B."/>
            <person name="Haeckl F.J.F.P.J."/>
            <person name="Gunesch A.P."/>
            <person name="Birkelbach J."/>
            <person name="Nuebel U."/>
            <person name="Pietschmann T."/>
            <person name="Bach T."/>
            <person name="Mueller R."/>
        </authorList>
    </citation>
    <scope>NUCLEOTIDE SEQUENCE [LARGE SCALE GENOMIC DNA]</scope>
    <source>
        <strain evidence="5 6">MSr12523</strain>
    </source>
</reference>
<accession>A0ABZ2K3B1</accession>
<proteinExistence type="predicted"/>
<keyword evidence="6" id="KW-1185">Reference proteome</keyword>
<name>A0ABZ2K3B1_9BACT</name>
<gene>
    <name evidence="5" type="ORF">LZC95_42935</name>
</gene>
<feature type="compositionally biased region" description="Gly residues" evidence="1">
    <location>
        <begin position="655"/>
        <end position="664"/>
    </location>
</feature>
<dbReference type="Gene3D" id="2.60.40.10">
    <property type="entry name" value="Immunoglobulins"/>
    <property type="match status" value="5"/>
</dbReference>
<dbReference type="RefSeq" id="WP_394843795.1">
    <property type="nucleotide sequence ID" value="NZ_CP089982.1"/>
</dbReference>
<evidence type="ECO:0000256" key="3">
    <source>
        <dbReference type="SAM" id="SignalP"/>
    </source>
</evidence>
<feature type="region of interest" description="Disordered" evidence="1">
    <location>
        <begin position="652"/>
        <end position="698"/>
    </location>
</feature>
<feature type="compositionally biased region" description="Gly residues" evidence="1">
    <location>
        <begin position="685"/>
        <end position="698"/>
    </location>
</feature>
<dbReference type="EMBL" id="CP089982">
    <property type="protein sequence ID" value="WXA93197.1"/>
    <property type="molecule type" value="Genomic_DNA"/>
</dbReference>
<dbReference type="InterPro" id="IPR032109">
    <property type="entry name" value="Big_3_5"/>
</dbReference>
<organism evidence="5 6">
    <name type="scientific">Pendulispora brunnea</name>
    <dbReference type="NCBI Taxonomy" id="2905690"/>
    <lineage>
        <taxon>Bacteria</taxon>
        <taxon>Pseudomonadati</taxon>
        <taxon>Myxococcota</taxon>
        <taxon>Myxococcia</taxon>
        <taxon>Myxococcales</taxon>
        <taxon>Sorangiineae</taxon>
        <taxon>Pendulisporaceae</taxon>
        <taxon>Pendulispora</taxon>
    </lineage>
</organism>
<dbReference type="InterPro" id="IPR024038">
    <property type="entry name" value="MYXO-CTERM"/>
</dbReference>
<feature type="chain" id="PRO_5047236050" evidence="3">
    <location>
        <begin position="24"/>
        <end position="731"/>
    </location>
</feature>